<keyword evidence="4" id="KW-1003">Cell membrane</keyword>
<dbReference type="InterPro" id="IPR013545">
    <property type="entry name" value="T2SS_protein-GspG_C"/>
</dbReference>
<evidence type="ECO:0000256" key="2">
    <source>
        <dbReference type="ARBA" id="ARBA00009984"/>
    </source>
</evidence>
<evidence type="ECO:0000256" key="10">
    <source>
        <dbReference type="SAM" id="Phobius"/>
    </source>
</evidence>
<reference evidence="13" key="1">
    <citation type="submission" date="2017-08" db="EMBL/GenBank/DDBJ databases">
        <title>Direct submision.</title>
        <authorList>
            <person name="Kim S.-J."/>
            <person name="Rhee S.-K."/>
        </authorList>
    </citation>
    <scope>NUCLEOTIDE SEQUENCE [LARGE SCALE GENOMIC DNA]</scope>
    <source>
        <strain evidence="13">GI5</strain>
    </source>
</reference>
<evidence type="ECO:0000256" key="9">
    <source>
        <dbReference type="ARBA" id="ARBA00023136"/>
    </source>
</evidence>
<dbReference type="Proteomes" id="UP000235116">
    <property type="component" value="Chromosome"/>
</dbReference>
<keyword evidence="8 10" id="KW-1133">Transmembrane helix</keyword>
<keyword evidence="9 10" id="KW-0472">Membrane</keyword>
<sequence>MKPIKYTSFTSAQRGFTLIEVMIVVAILGVLATLVVVNIGGSQDTANINATKSNLQAVSQALDLYKLDNYRYPTTDQGLQALVEKPDNARNWPQGGYLRKMPADAWDGELIYLSPGTDGPYDLYSLGADGAEGGEGPAADISVNDL</sequence>
<dbReference type="AlphaFoldDB" id="A0A2K9LFH6"/>
<dbReference type="EMBL" id="CP022684">
    <property type="protein sequence ID" value="AUM10977.1"/>
    <property type="molecule type" value="Genomic_DNA"/>
</dbReference>
<evidence type="ECO:0000256" key="4">
    <source>
        <dbReference type="ARBA" id="ARBA00022475"/>
    </source>
</evidence>
<comment type="similarity">
    <text evidence="2">Belongs to the GSP G family.</text>
</comment>
<comment type="subcellular location">
    <subcellularLocation>
        <location evidence="1">Cell inner membrane</location>
        <topology evidence="1">Single-pass membrane protein</topology>
    </subcellularLocation>
</comment>
<dbReference type="InterPro" id="IPR012902">
    <property type="entry name" value="N_methyl_site"/>
</dbReference>
<evidence type="ECO:0000256" key="1">
    <source>
        <dbReference type="ARBA" id="ARBA00004377"/>
    </source>
</evidence>
<dbReference type="Pfam" id="PF07963">
    <property type="entry name" value="N_methyl"/>
    <property type="match status" value="1"/>
</dbReference>
<dbReference type="NCBIfam" id="TIGR02532">
    <property type="entry name" value="IV_pilin_GFxxxE"/>
    <property type="match status" value="1"/>
</dbReference>
<feature type="transmembrane region" description="Helical" evidence="10">
    <location>
        <begin position="21"/>
        <end position="41"/>
    </location>
</feature>
<keyword evidence="7 10" id="KW-0812">Transmembrane</keyword>
<feature type="domain" description="Type II secretion system protein GspG C-terminal" evidence="11">
    <location>
        <begin position="39"/>
        <end position="142"/>
    </location>
</feature>
<dbReference type="PRINTS" id="PR00813">
    <property type="entry name" value="BCTERIALGSPG"/>
</dbReference>
<evidence type="ECO:0000256" key="3">
    <source>
        <dbReference type="ARBA" id="ARBA00020042"/>
    </source>
</evidence>
<keyword evidence="13" id="KW-1185">Reference proteome</keyword>
<dbReference type="Gene3D" id="3.30.700.10">
    <property type="entry name" value="Glycoprotein, Type 4 Pilin"/>
    <property type="match status" value="1"/>
</dbReference>
<dbReference type="SUPFAM" id="SSF54523">
    <property type="entry name" value="Pili subunits"/>
    <property type="match status" value="1"/>
</dbReference>
<dbReference type="GO" id="GO:0015627">
    <property type="term" value="C:type II protein secretion system complex"/>
    <property type="evidence" value="ECO:0007669"/>
    <property type="project" value="InterPro"/>
</dbReference>
<dbReference type="GO" id="GO:0005886">
    <property type="term" value="C:plasma membrane"/>
    <property type="evidence" value="ECO:0007669"/>
    <property type="project" value="UniProtKB-SubCell"/>
</dbReference>
<name>A0A2K9LFH6_9GAMM</name>
<dbReference type="KEGG" id="kak:Kalk_00315"/>
<evidence type="ECO:0000256" key="8">
    <source>
        <dbReference type="ARBA" id="ARBA00022989"/>
    </source>
</evidence>
<dbReference type="InterPro" id="IPR045584">
    <property type="entry name" value="Pilin-like"/>
</dbReference>
<keyword evidence="6" id="KW-0997">Cell inner membrane</keyword>
<gene>
    <name evidence="12" type="primary">gspG</name>
    <name evidence="12" type="ORF">Kalk_00315</name>
</gene>
<evidence type="ECO:0000313" key="12">
    <source>
        <dbReference type="EMBL" id="AUM10977.1"/>
    </source>
</evidence>
<accession>A0A2K9LFH6</accession>
<dbReference type="InterPro" id="IPR000983">
    <property type="entry name" value="Bac_GSPG_pilin"/>
</dbReference>
<evidence type="ECO:0000313" key="13">
    <source>
        <dbReference type="Proteomes" id="UP000235116"/>
    </source>
</evidence>
<dbReference type="OrthoDB" id="9795612at2"/>
<dbReference type="RefSeq" id="WP_101892323.1">
    <property type="nucleotide sequence ID" value="NZ_CP022684.1"/>
</dbReference>
<dbReference type="PROSITE" id="PS00409">
    <property type="entry name" value="PROKAR_NTER_METHYL"/>
    <property type="match status" value="1"/>
</dbReference>
<evidence type="ECO:0000256" key="7">
    <source>
        <dbReference type="ARBA" id="ARBA00022692"/>
    </source>
</evidence>
<organism evidence="12 13">
    <name type="scientific">Ketobacter alkanivorans</name>
    <dbReference type="NCBI Taxonomy" id="1917421"/>
    <lineage>
        <taxon>Bacteria</taxon>
        <taxon>Pseudomonadati</taxon>
        <taxon>Pseudomonadota</taxon>
        <taxon>Gammaproteobacteria</taxon>
        <taxon>Pseudomonadales</taxon>
        <taxon>Ketobacteraceae</taxon>
        <taxon>Ketobacter</taxon>
    </lineage>
</organism>
<dbReference type="InterPro" id="IPR010054">
    <property type="entry name" value="Type2_sec_GspG"/>
</dbReference>
<evidence type="ECO:0000256" key="5">
    <source>
        <dbReference type="ARBA" id="ARBA00022481"/>
    </source>
</evidence>
<proteinExistence type="inferred from homology"/>
<dbReference type="NCBIfam" id="TIGR01710">
    <property type="entry name" value="typeII_sec_gspG"/>
    <property type="match status" value="1"/>
</dbReference>
<dbReference type="PANTHER" id="PTHR30093">
    <property type="entry name" value="GENERAL SECRETION PATHWAY PROTEIN G"/>
    <property type="match status" value="1"/>
</dbReference>
<evidence type="ECO:0000259" key="11">
    <source>
        <dbReference type="Pfam" id="PF08334"/>
    </source>
</evidence>
<protein>
    <recommendedName>
        <fullName evidence="3">Type II secretion system core protein G</fullName>
    </recommendedName>
</protein>
<dbReference type="GO" id="GO:0015628">
    <property type="term" value="P:protein secretion by the type II secretion system"/>
    <property type="evidence" value="ECO:0007669"/>
    <property type="project" value="InterPro"/>
</dbReference>
<dbReference type="PANTHER" id="PTHR30093:SF44">
    <property type="entry name" value="TYPE II SECRETION SYSTEM CORE PROTEIN G"/>
    <property type="match status" value="1"/>
</dbReference>
<keyword evidence="5" id="KW-0488">Methylation</keyword>
<dbReference type="Pfam" id="PF08334">
    <property type="entry name" value="T2SSG"/>
    <property type="match status" value="1"/>
</dbReference>
<evidence type="ECO:0000256" key="6">
    <source>
        <dbReference type="ARBA" id="ARBA00022519"/>
    </source>
</evidence>